<dbReference type="EMBL" id="VXIS01000066">
    <property type="protein sequence ID" value="KAA8908641.1"/>
    <property type="molecule type" value="Genomic_DNA"/>
</dbReference>
<reference evidence="1 2" key="1">
    <citation type="submission" date="2019-09" db="EMBL/GenBank/DDBJ databases">
        <title>Draft genome of the ectomycorrhizal ascomycete Sphaerosporella brunnea.</title>
        <authorList>
            <consortium name="DOE Joint Genome Institute"/>
            <person name="Benucci G.M."/>
            <person name="Marozzi G."/>
            <person name="Antonielli L."/>
            <person name="Sanchez S."/>
            <person name="Marco P."/>
            <person name="Wang X."/>
            <person name="Falini L.B."/>
            <person name="Barry K."/>
            <person name="Haridas S."/>
            <person name="Lipzen A."/>
            <person name="Labutti K."/>
            <person name="Grigoriev I.V."/>
            <person name="Murat C."/>
            <person name="Martin F."/>
            <person name="Albertini E."/>
            <person name="Donnini D."/>
            <person name="Bonito G."/>
        </authorList>
    </citation>
    <scope>NUCLEOTIDE SEQUENCE [LARGE SCALE GENOMIC DNA]</scope>
    <source>
        <strain evidence="1 2">Sb_GMNB300</strain>
    </source>
</reference>
<organism evidence="1 2">
    <name type="scientific">Sphaerosporella brunnea</name>
    <dbReference type="NCBI Taxonomy" id="1250544"/>
    <lineage>
        <taxon>Eukaryota</taxon>
        <taxon>Fungi</taxon>
        <taxon>Dikarya</taxon>
        <taxon>Ascomycota</taxon>
        <taxon>Pezizomycotina</taxon>
        <taxon>Pezizomycetes</taxon>
        <taxon>Pezizales</taxon>
        <taxon>Pyronemataceae</taxon>
        <taxon>Sphaerosporella</taxon>
    </lineage>
</organism>
<dbReference type="PANTHER" id="PTHR42100">
    <property type="entry name" value="OXIDOREDUCTASE 178 KDA SUBUNIT, PUTATIVE (AFU_ORTHOLOGUE AFUA_8G04320)-RELATED"/>
    <property type="match status" value="1"/>
</dbReference>
<dbReference type="PANTHER" id="PTHR42100:SF1">
    <property type="entry name" value="OXIDOREDUCTASE 178 KDA SUBUNIT, PUTATIVE (AFU_ORTHOLOGUE AFUA_8G04320)-RELATED"/>
    <property type="match status" value="1"/>
</dbReference>
<dbReference type="InParanoid" id="A0A5J5F025"/>
<dbReference type="Proteomes" id="UP000326924">
    <property type="component" value="Unassembled WGS sequence"/>
</dbReference>
<gene>
    <name evidence="1" type="ORF">FN846DRAFT_654081</name>
</gene>
<dbReference type="InterPro" id="IPR034444">
    <property type="entry name" value="Nuo17.8"/>
</dbReference>
<comment type="caution">
    <text evidence="1">The sequence shown here is derived from an EMBL/GenBank/DDBJ whole genome shotgun (WGS) entry which is preliminary data.</text>
</comment>
<dbReference type="AlphaFoldDB" id="A0A5J5F025"/>
<keyword evidence="2" id="KW-1185">Reference proteome</keyword>
<accession>A0A5J5F025</accession>
<protein>
    <submittedName>
        <fullName evidence="1">Uncharacterized protein</fullName>
    </submittedName>
</protein>
<proteinExistence type="predicted"/>
<dbReference type="OrthoDB" id="2120038at2759"/>
<evidence type="ECO:0000313" key="2">
    <source>
        <dbReference type="Proteomes" id="UP000326924"/>
    </source>
</evidence>
<name>A0A5J5F025_9PEZI</name>
<dbReference type="GO" id="GO:0005739">
    <property type="term" value="C:mitochondrion"/>
    <property type="evidence" value="ECO:0007669"/>
    <property type="project" value="InterPro"/>
</dbReference>
<evidence type="ECO:0000313" key="1">
    <source>
        <dbReference type="EMBL" id="KAA8908641.1"/>
    </source>
</evidence>
<sequence>MTALLRRSIARASLRRTYATDAHHHHGEVSESARFPPLSSPVLRLTVTGFGKGFYLSIAALVGTLALIKASKSSDPNAPPLITRLIEKFTTPRKVLEEQNAVRVRLAEQAARDKTLLFDSRGDGVIQVKAVETHFNGGAPWNQEAGRAWGEQVGTVREHLEAQREAYTRKWQTQKN</sequence>